<evidence type="ECO:0000256" key="4">
    <source>
        <dbReference type="ARBA" id="ARBA00022692"/>
    </source>
</evidence>
<evidence type="ECO:0000256" key="9">
    <source>
        <dbReference type="ARBA" id="ARBA00023136"/>
    </source>
</evidence>
<evidence type="ECO:0000259" key="14">
    <source>
        <dbReference type="SMART" id="SM00756"/>
    </source>
</evidence>
<dbReference type="GO" id="GO:0005789">
    <property type="term" value="C:endoplasmic reticulum membrane"/>
    <property type="evidence" value="ECO:0007669"/>
    <property type="project" value="UniProtKB-SubCell"/>
</dbReference>
<dbReference type="EC" id="1.17.4.4" evidence="3"/>
<feature type="domain" description="Vitamin K epoxide reductase" evidence="14">
    <location>
        <begin position="1"/>
        <end position="148"/>
    </location>
</feature>
<evidence type="ECO:0000256" key="1">
    <source>
        <dbReference type="ARBA" id="ARBA00004477"/>
    </source>
</evidence>
<keyword evidence="11" id="KW-0676">Redox-active center</keyword>
<keyword evidence="5" id="KW-0874">Quinone</keyword>
<organism evidence="15 16">
    <name type="scientific">Diacronema lutheri</name>
    <name type="common">Unicellular marine alga</name>
    <name type="synonym">Monochrysis lutheri</name>
    <dbReference type="NCBI Taxonomy" id="2081491"/>
    <lineage>
        <taxon>Eukaryota</taxon>
        <taxon>Haptista</taxon>
        <taxon>Haptophyta</taxon>
        <taxon>Pavlovophyceae</taxon>
        <taxon>Pavlovales</taxon>
        <taxon>Pavlovaceae</taxon>
        <taxon>Diacronema</taxon>
    </lineage>
</organism>
<keyword evidence="8" id="KW-0560">Oxidoreductase</keyword>
<keyword evidence="4 12" id="KW-0812">Transmembrane</keyword>
<evidence type="ECO:0000313" key="15">
    <source>
        <dbReference type="EMBL" id="KAG8461310.1"/>
    </source>
</evidence>
<comment type="subcellular location">
    <subcellularLocation>
        <location evidence="1">Endoplasmic reticulum membrane</location>
        <topology evidence="1">Multi-pass membrane protein</topology>
    </subcellularLocation>
</comment>
<comment type="caution">
    <text evidence="15">The sequence shown here is derived from an EMBL/GenBank/DDBJ whole genome shotgun (WGS) entry which is preliminary data.</text>
</comment>
<dbReference type="Proteomes" id="UP000751190">
    <property type="component" value="Unassembled WGS sequence"/>
</dbReference>
<gene>
    <name evidence="15" type="ORF">KFE25_010497</name>
</gene>
<dbReference type="CDD" id="cd12917">
    <property type="entry name" value="VKOR_euk"/>
    <property type="match status" value="1"/>
</dbReference>
<dbReference type="OMA" id="YVINFAL"/>
<evidence type="ECO:0000256" key="11">
    <source>
        <dbReference type="ARBA" id="ARBA00023284"/>
    </source>
</evidence>
<accession>A0A8J5XEG5</accession>
<dbReference type="OrthoDB" id="17010at2759"/>
<keyword evidence="7 12" id="KW-1133">Transmembrane helix</keyword>
<dbReference type="InterPro" id="IPR038354">
    <property type="entry name" value="VKOR_sf"/>
</dbReference>
<evidence type="ECO:0000256" key="13">
    <source>
        <dbReference type="SAM" id="SignalP"/>
    </source>
</evidence>
<feature type="signal peptide" evidence="13">
    <location>
        <begin position="1"/>
        <end position="19"/>
    </location>
</feature>
<dbReference type="InterPro" id="IPR012932">
    <property type="entry name" value="VKOR"/>
</dbReference>
<feature type="transmembrane region" description="Helical" evidence="12">
    <location>
        <begin position="78"/>
        <end position="94"/>
    </location>
</feature>
<keyword evidence="13" id="KW-0732">Signal</keyword>
<dbReference type="EMBL" id="JAGTXO010000026">
    <property type="protein sequence ID" value="KAG8461310.1"/>
    <property type="molecule type" value="Genomic_DNA"/>
</dbReference>
<dbReference type="GO" id="GO:0042373">
    <property type="term" value="P:vitamin K metabolic process"/>
    <property type="evidence" value="ECO:0007669"/>
    <property type="project" value="InterPro"/>
</dbReference>
<comment type="similarity">
    <text evidence="2">Belongs to the VKOR family.</text>
</comment>
<keyword evidence="9 12" id="KW-0472">Membrane</keyword>
<dbReference type="SMART" id="SM00756">
    <property type="entry name" value="VKc"/>
    <property type="match status" value="1"/>
</dbReference>
<evidence type="ECO:0000256" key="12">
    <source>
        <dbReference type="SAM" id="Phobius"/>
    </source>
</evidence>
<evidence type="ECO:0000256" key="5">
    <source>
        <dbReference type="ARBA" id="ARBA00022719"/>
    </source>
</evidence>
<proteinExistence type="inferred from homology"/>
<keyword evidence="16" id="KW-1185">Reference proteome</keyword>
<evidence type="ECO:0000256" key="8">
    <source>
        <dbReference type="ARBA" id="ARBA00023002"/>
    </source>
</evidence>
<dbReference type="Gene3D" id="1.20.1440.130">
    <property type="entry name" value="VKOR domain"/>
    <property type="match status" value="1"/>
</dbReference>
<reference evidence="15" key="1">
    <citation type="submission" date="2021-05" db="EMBL/GenBank/DDBJ databases">
        <title>The genome of the haptophyte Pavlova lutheri (Diacronema luteri, Pavlovales) - a model for lipid biosynthesis in eukaryotic algae.</title>
        <authorList>
            <person name="Hulatt C.J."/>
            <person name="Posewitz M.C."/>
        </authorList>
    </citation>
    <scope>NUCLEOTIDE SEQUENCE</scope>
    <source>
        <strain evidence="15">NIVA-4/92</strain>
    </source>
</reference>
<keyword evidence="10" id="KW-1015">Disulfide bond</keyword>
<dbReference type="Pfam" id="PF07884">
    <property type="entry name" value="VKOR"/>
    <property type="match status" value="1"/>
</dbReference>
<dbReference type="AlphaFoldDB" id="A0A8J5XEG5"/>
<dbReference type="PANTHER" id="PTHR14519:SF5">
    <property type="entry name" value="VITAMIN K EPOXIDE REDUCTASE COMPLEX SUBUNIT 1-LIKE PROTEIN 1"/>
    <property type="match status" value="1"/>
</dbReference>
<feature type="chain" id="PRO_5035212267" description="vitamin-K-epoxide reductase (warfarin-sensitive)" evidence="13">
    <location>
        <begin position="20"/>
        <end position="158"/>
    </location>
</feature>
<evidence type="ECO:0000256" key="2">
    <source>
        <dbReference type="ARBA" id="ARBA00006214"/>
    </source>
</evidence>
<dbReference type="GO" id="GO:0048038">
    <property type="term" value="F:quinone binding"/>
    <property type="evidence" value="ECO:0007669"/>
    <property type="project" value="UniProtKB-KW"/>
</dbReference>
<keyword evidence="6" id="KW-0256">Endoplasmic reticulum</keyword>
<evidence type="ECO:0000256" key="7">
    <source>
        <dbReference type="ARBA" id="ARBA00022989"/>
    </source>
</evidence>
<name>A0A8J5XEG5_DIALT</name>
<evidence type="ECO:0000313" key="16">
    <source>
        <dbReference type="Proteomes" id="UP000751190"/>
    </source>
</evidence>
<sequence>MSVAIRLLGAVGMCAALYALHVEHEAVRMSEIGLEYKALCDISSIGASCTAVFTSEWGKLMSKLGLVRTGGALDLPNAAYGAMYYVLVMFYPFVPFGRALLLIGTFASIATTAILAYALAFILGDVCVVCISTYVVNTSLLVLVLRDRFAMPEKPKAA</sequence>
<protein>
    <recommendedName>
        <fullName evidence="3">vitamin-K-epoxide reductase (warfarin-sensitive)</fullName>
        <ecNumber evidence="3">1.17.4.4</ecNumber>
    </recommendedName>
</protein>
<dbReference type="InterPro" id="IPR042406">
    <property type="entry name" value="VKORC1/VKORC1L1"/>
</dbReference>
<dbReference type="GO" id="GO:0047057">
    <property type="term" value="F:vitamin-K-epoxide reductase (warfarin-sensitive) activity"/>
    <property type="evidence" value="ECO:0007669"/>
    <property type="project" value="UniProtKB-EC"/>
</dbReference>
<evidence type="ECO:0000256" key="10">
    <source>
        <dbReference type="ARBA" id="ARBA00023157"/>
    </source>
</evidence>
<evidence type="ECO:0000256" key="3">
    <source>
        <dbReference type="ARBA" id="ARBA00012278"/>
    </source>
</evidence>
<evidence type="ECO:0000256" key="6">
    <source>
        <dbReference type="ARBA" id="ARBA00022824"/>
    </source>
</evidence>
<dbReference type="PANTHER" id="PTHR14519">
    <property type="entry name" value="VITAMIN K EPOXIDE REDUCTASE COMPLEX, SUBUNIT 1"/>
    <property type="match status" value="1"/>
</dbReference>